<dbReference type="AlphaFoldDB" id="A0AAN6YMC6"/>
<dbReference type="InterPro" id="IPR036188">
    <property type="entry name" value="FAD/NAD-bd_sf"/>
</dbReference>
<dbReference type="EMBL" id="MU865552">
    <property type="protein sequence ID" value="KAK4221396.1"/>
    <property type="molecule type" value="Genomic_DNA"/>
</dbReference>
<evidence type="ECO:0000256" key="5">
    <source>
        <dbReference type="ARBA" id="ARBA00012867"/>
    </source>
</evidence>
<keyword evidence="14" id="KW-1185">Reference proteome</keyword>
<dbReference type="Gene3D" id="3.50.50.60">
    <property type="entry name" value="FAD/NAD(P)-binding domain"/>
    <property type="match status" value="1"/>
</dbReference>
<evidence type="ECO:0000256" key="11">
    <source>
        <dbReference type="ARBA" id="ARBA00047554"/>
    </source>
</evidence>
<dbReference type="SUPFAM" id="SSF54373">
    <property type="entry name" value="FAD-linked reductases, C-terminal domain"/>
    <property type="match status" value="1"/>
</dbReference>
<dbReference type="GO" id="GO:0005743">
    <property type="term" value="C:mitochondrial inner membrane"/>
    <property type="evidence" value="ECO:0007669"/>
    <property type="project" value="TreeGrafter"/>
</dbReference>
<evidence type="ECO:0000256" key="8">
    <source>
        <dbReference type="ARBA" id="ARBA00023002"/>
    </source>
</evidence>
<comment type="similarity">
    <text evidence="4">Belongs to the protoporphyrinogen/coproporphyrinogen oxidase family. Protoporphyrinogen oxidase subfamily.</text>
</comment>
<dbReference type="NCBIfam" id="TIGR00562">
    <property type="entry name" value="proto_IX_ox"/>
    <property type="match status" value="1"/>
</dbReference>
<keyword evidence="7" id="KW-0274">FAD</keyword>
<evidence type="ECO:0000256" key="6">
    <source>
        <dbReference type="ARBA" id="ARBA00022630"/>
    </source>
</evidence>
<evidence type="ECO:0000256" key="7">
    <source>
        <dbReference type="ARBA" id="ARBA00022827"/>
    </source>
</evidence>
<dbReference type="GO" id="GO:0004729">
    <property type="term" value="F:oxygen-dependent protoporphyrinogen oxidase activity"/>
    <property type="evidence" value="ECO:0007669"/>
    <property type="project" value="UniProtKB-EC"/>
</dbReference>
<dbReference type="InterPro" id="IPR004572">
    <property type="entry name" value="Protoporphyrinogen_oxidase"/>
</dbReference>
<gene>
    <name evidence="13" type="ORF">QBC38DRAFT_492143</name>
</gene>
<dbReference type="GO" id="GO:0006783">
    <property type="term" value="P:heme biosynthetic process"/>
    <property type="evidence" value="ECO:0007669"/>
    <property type="project" value="UniProtKB-KW"/>
</dbReference>
<keyword evidence="8" id="KW-0560">Oxidoreductase</keyword>
<proteinExistence type="inferred from homology"/>
<dbReference type="PANTHER" id="PTHR42923">
    <property type="entry name" value="PROTOPORPHYRINOGEN OXIDASE"/>
    <property type="match status" value="1"/>
</dbReference>
<dbReference type="PANTHER" id="PTHR42923:SF3">
    <property type="entry name" value="PROTOPORPHYRINOGEN OXIDASE"/>
    <property type="match status" value="1"/>
</dbReference>
<dbReference type="InterPro" id="IPR050464">
    <property type="entry name" value="Zeta_carotene_desat/Oxidored"/>
</dbReference>
<protein>
    <recommendedName>
        <fullName evidence="5">protoporphyrinogen oxidase</fullName>
        <ecNumber evidence="5">1.3.3.4</ecNumber>
    </recommendedName>
</protein>
<keyword evidence="6" id="KW-0285">Flavoprotein</keyword>
<dbReference type="SUPFAM" id="SSF51905">
    <property type="entry name" value="FAD/NAD(P)-binding domain"/>
    <property type="match status" value="1"/>
</dbReference>
<evidence type="ECO:0000256" key="1">
    <source>
        <dbReference type="ARBA" id="ARBA00001974"/>
    </source>
</evidence>
<comment type="cofactor">
    <cofactor evidence="1">
        <name>FAD</name>
        <dbReference type="ChEBI" id="CHEBI:57692"/>
    </cofactor>
</comment>
<evidence type="ECO:0000313" key="13">
    <source>
        <dbReference type="EMBL" id="KAK4221396.1"/>
    </source>
</evidence>
<comment type="catalytic activity">
    <reaction evidence="11">
        <text>protoporphyrinogen IX + 3 O2 = protoporphyrin IX + 3 H2O2</text>
        <dbReference type="Rhea" id="RHEA:25576"/>
        <dbReference type="ChEBI" id="CHEBI:15379"/>
        <dbReference type="ChEBI" id="CHEBI:16240"/>
        <dbReference type="ChEBI" id="CHEBI:57306"/>
        <dbReference type="ChEBI" id="CHEBI:57307"/>
        <dbReference type="EC" id="1.3.3.4"/>
    </reaction>
</comment>
<accession>A0AAN6YMC6</accession>
<reference evidence="13" key="1">
    <citation type="journal article" date="2023" name="Mol. Phylogenet. Evol.">
        <title>Genome-scale phylogeny and comparative genomics of the fungal order Sordariales.</title>
        <authorList>
            <person name="Hensen N."/>
            <person name="Bonometti L."/>
            <person name="Westerberg I."/>
            <person name="Brannstrom I.O."/>
            <person name="Guillou S."/>
            <person name="Cros-Aarteil S."/>
            <person name="Calhoun S."/>
            <person name="Haridas S."/>
            <person name="Kuo A."/>
            <person name="Mondo S."/>
            <person name="Pangilinan J."/>
            <person name="Riley R."/>
            <person name="LaButti K."/>
            <person name="Andreopoulos B."/>
            <person name="Lipzen A."/>
            <person name="Chen C."/>
            <person name="Yan M."/>
            <person name="Daum C."/>
            <person name="Ng V."/>
            <person name="Clum A."/>
            <person name="Steindorff A."/>
            <person name="Ohm R.A."/>
            <person name="Martin F."/>
            <person name="Silar P."/>
            <person name="Natvig D.O."/>
            <person name="Lalanne C."/>
            <person name="Gautier V."/>
            <person name="Ament-Velasquez S.L."/>
            <person name="Kruys A."/>
            <person name="Hutchinson M.I."/>
            <person name="Powell A.J."/>
            <person name="Barry K."/>
            <person name="Miller A.N."/>
            <person name="Grigoriev I.V."/>
            <person name="Debuchy R."/>
            <person name="Gladieux P."/>
            <person name="Hiltunen Thoren M."/>
            <person name="Johannesson H."/>
        </authorList>
    </citation>
    <scope>NUCLEOTIDE SEQUENCE</scope>
    <source>
        <strain evidence="13">CBS 990.96</strain>
    </source>
</reference>
<comment type="function">
    <text evidence="2">Catalyzes the 6-electron oxidation of protoporphyrinogen-IX to form protoporphyrin-IX.</text>
</comment>
<dbReference type="Proteomes" id="UP001301958">
    <property type="component" value="Unassembled WGS sequence"/>
</dbReference>
<evidence type="ECO:0000256" key="4">
    <source>
        <dbReference type="ARBA" id="ARBA00010551"/>
    </source>
</evidence>
<evidence type="ECO:0000256" key="10">
    <source>
        <dbReference type="ARBA" id="ARBA00023244"/>
    </source>
</evidence>
<feature type="domain" description="Amine oxidase" evidence="12">
    <location>
        <begin position="85"/>
        <end position="550"/>
    </location>
</feature>
<comment type="caution">
    <text evidence="13">The sequence shown here is derived from an EMBL/GenBank/DDBJ whole genome shotgun (WGS) entry which is preliminary data.</text>
</comment>
<evidence type="ECO:0000313" key="14">
    <source>
        <dbReference type="Proteomes" id="UP001301958"/>
    </source>
</evidence>
<dbReference type="Pfam" id="PF01593">
    <property type="entry name" value="Amino_oxidase"/>
    <property type="match status" value="1"/>
</dbReference>
<comment type="pathway">
    <text evidence="3">Porphyrin-containing compound metabolism; protoporphyrin-IX biosynthesis; protoporphyrin-IX from protoporphyrinogen-IX: step 1/1.</text>
</comment>
<reference evidence="13" key="2">
    <citation type="submission" date="2023-05" db="EMBL/GenBank/DDBJ databases">
        <authorList>
            <consortium name="Lawrence Berkeley National Laboratory"/>
            <person name="Steindorff A."/>
            <person name="Hensen N."/>
            <person name="Bonometti L."/>
            <person name="Westerberg I."/>
            <person name="Brannstrom I.O."/>
            <person name="Guillou S."/>
            <person name="Cros-Aarteil S."/>
            <person name="Calhoun S."/>
            <person name="Haridas S."/>
            <person name="Kuo A."/>
            <person name="Mondo S."/>
            <person name="Pangilinan J."/>
            <person name="Riley R."/>
            <person name="Labutti K."/>
            <person name="Andreopoulos B."/>
            <person name="Lipzen A."/>
            <person name="Chen C."/>
            <person name="Yanf M."/>
            <person name="Daum C."/>
            <person name="Ng V."/>
            <person name="Clum A."/>
            <person name="Ohm R."/>
            <person name="Martin F."/>
            <person name="Silar P."/>
            <person name="Natvig D."/>
            <person name="Lalanne C."/>
            <person name="Gautier V."/>
            <person name="Ament-Velasquez S.L."/>
            <person name="Kruys A."/>
            <person name="Hutchinson M.I."/>
            <person name="Powell A.J."/>
            <person name="Barry K."/>
            <person name="Miller A.N."/>
            <person name="Grigoriev I.V."/>
            <person name="Debuchy R."/>
            <person name="Gladieux P."/>
            <person name="Thoren M.H."/>
            <person name="Johannesson H."/>
        </authorList>
    </citation>
    <scope>NUCLEOTIDE SEQUENCE</scope>
    <source>
        <strain evidence="13">CBS 990.96</strain>
    </source>
</reference>
<name>A0AAN6YMC6_9PEZI</name>
<evidence type="ECO:0000256" key="2">
    <source>
        <dbReference type="ARBA" id="ARBA00002600"/>
    </source>
</evidence>
<evidence type="ECO:0000256" key="3">
    <source>
        <dbReference type="ARBA" id="ARBA00005073"/>
    </source>
</evidence>
<evidence type="ECO:0000259" key="12">
    <source>
        <dbReference type="Pfam" id="PF01593"/>
    </source>
</evidence>
<organism evidence="13 14">
    <name type="scientific">Podospora fimiseda</name>
    <dbReference type="NCBI Taxonomy" id="252190"/>
    <lineage>
        <taxon>Eukaryota</taxon>
        <taxon>Fungi</taxon>
        <taxon>Dikarya</taxon>
        <taxon>Ascomycota</taxon>
        <taxon>Pezizomycotina</taxon>
        <taxon>Sordariomycetes</taxon>
        <taxon>Sordariomycetidae</taxon>
        <taxon>Sordariales</taxon>
        <taxon>Podosporaceae</taxon>
        <taxon>Podospora</taxon>
    </lineage>
</organism>
<dbReference type="EC" id="1.3.3.4" evidence="5"/>
<keyword evidence="9" id="KW-0350">Heme biosynthesis</keyword>
<keyword evidence="10" id="KW-0627">Porphyrin biosynthesis</keyword>
<sequence>MRDAVIRALLNMYATSPRCLARTRCIRTTTAFKALSTAAVAARPRPRPQHRTQPRSSNYGILISRSYSQINNNSPRSVAVLGGGLTGLTTAWYLARFLPQAKIAIYEASDRLAGWIDSETVPVKTIDGEEGTVNFQRGARVLQTLHKAKGKALPRYEDLVFYELVAKLGLADKLQFSKEGELADRYIYYPDHLVRLPGAAADGGLLNKLGWALDVAGQIIQEPLYKGLIPSVANLMYQTWKYPSEYLHLLCGNADISVGHYWAARFGRPDLVDNVLSAMMHGIYGGDVWKLSMASSPLVHSLNPGFGKNQLPITDTAIRLEDLDLMIDILKGNQDVFDVATAALKVKANMMWLPDGLTTLTDRLIHELKKNPNVTIKTGEPVTAIRYHEPTNSVAITTPSQKRPISYHKVVSTLFAKTLAKLCEYQLPSLEKSTATTIQVVNLWYPSPRLNHPYSGFGYLIPQTVSYKENPECLLGVLFDSDREFVPDPSNPGTFFNRGSDTVHGTKLTVMMGGHYWDELPEEFLPDAKTAAEQAKKAVARHLGWPDALAEHAVASTKLCRECIPQHMVGHIKRMKAADGELEWAFKGKLAVVGGSYQTPGVLSSLRGARDIAAQISGVEAEVSRFCANQRTAYAAASGATYKDTKIQTPSVGDTGLGRIGKLTFAAFPKINLPLRYGSGASVDKDGNIVTEVVPLNLLKPLRETRKNNERM</sequence>
<evidence type="ECO:0000256" key="9">
    <source>
        <dbReference type="ARBA" id="ARBA00023133"/>
    </source>
</evidence>
<dbReference type="InterPro" id="IPR002937">
    <property type="entry name" value="Amino_oxidase"/>
</dbReference>